<dbReference type="PANTHER" id="PTHR30283:SF4">
    <property type="entry name" value="PEROXIDE STRESS RESISTANCE PROTEIN YAAA"/>
    <property type="match status" value="1"/>
</dbReference>
<dbReference type="RefSeq" id="WP_042084039.1">
    <property type="nucleotide sequence ID" value="NZ_BKCN01000015.1"/>
</dbReference>
<dbReference type="InterPro" id="IPR005583">
    <property type="entry name" value="YaaA"/>
</dbReference>
<sequence>MLAVLSPAKKLDADSAPPSADYSQPRFLEDATALAQDGARMGAAHLQGLMHLSDALAEKTYQGFKAFSPPFDPTNAKPAIFTFKGDVYQGLDADHLDADGLAHAQKHLRILSGLYGLLRPLDLMQPYRLEMGTRFKTTKAADLYGFWGDKITKALARDLQEDGHDCLINLASQEYFKAVDPKALGVPVYQIDFREDRDGQFRMISFFAKKARGLMARYIAVNKIERAEDLKDFDLDGYRFAPKASKPHHWTFLRPDSRS</sequence>
<comment type="caution">
    <text evidence="3">The sequence shown here is derived from an EMBL/GenBank/DDBJ whole genome shotgun (WGS) entry which is preliminary data.</text>
</comment>
<dbReference type="GO" id="GO:0033194">
    <property type="term" value="P:response to hydroperoxide"/>
    <property type="evidence" value="ECO:0007669"/>
    <property type="project" value="TreeGrafter"/>
</dbReference>
<dbReference type="EMBL" id="BKCN01000015">
    <property type="protein sequence ID" value="GER04925.1"/>
    <property type="molecule type" value="Genomic_DNA"/>
</dbReference>
<evidence type="ECO:0000313" key="3">
    <source>
        <dbReference type="EMBL" id="GER04925.1"/>
    </source>
</evidence>
<dbReference type="NCBIfam" id="NF002542">
    <property type="entry name" value="PRK02101.1-3"/>
    <property type="match status" value="1"/>
</dbReference>
<reference evidence="3 4" key="1">
    <citation type="submission" date="2019-09" db="EMBL/GenBank/DDBJ databases">
        <title>NBRP : Genome information of microbial organism related human and environment.</title>
        <authorList>
            <person name="Hattori M."/>
            <person name="Oshima K."/>
            <person name="Inaba H."/>
            <person name="Suda W."/>
            <person name="Sakamoto M."/>
            <person name="Iino T."/>
            <person name="Kitahara M."/>
            <person name="Oshida Y."/>
            <person name="Iida T."/>
            <person name="Kudo T."/>
            <person name="Itoh T."/>
            <person name="Ohkuma M."/>
        </authorList>
    </citation>
    <scope>NUCLEOTIDE SEQUENCE [LARGE SCALE GENOMIC DNA]</scope>
    <source>
        <strain evidence="3 4">Q-1</strain>
    </source>
</reference>
<organism evidence="3 4">
    <name type="scientific">Iodidimonas nitroreducens</name>
    <dbReference type="NCBI Taxonomy" id="1236968"/>
    <lineage>
        <taxon>Bacteria</taxon>
        <taxon>Pseudomonadati</taxon>
        <taxon>Pseudomonadota</taxon>
        <taxon>Alphaproteobacteria</taxon>
        <taxon>Iodidimonadales</taxon>
        <taxon>Iodidimonadaceae</taxon>
        <taxon>Iodidimonas</taxon>
    </lineage>
</organism>
<evidence type="ECO:0000256" key="1">
    <source>
        <dbReference type="HAMAP-Rule" id="MF_00652"/>
    </source>
</evidence>
<dbReference type="Proteomes" id="UP000324996">
    <property type="component" value="Unassembled WGS sequence"/>
</dbReference>
<gene>
    <name evidence="3" type="ORF">JCM17846_26070</name>
</gene>
<feature type="region of interest" description="Disordered" evidence="2">
    <location>
        <begin position="1"/>
        <end position="23"/>
    </location>
</feature>
<dbReference type="AlphaFoldDB" id="A0A5A7NBA3"/>
<protein>
    <recommendedName>
        <fullName evidence="1">UPF0246 protein JCM17846_26070</fullName>
    </recommendedName>
</protein>
<comment type="similarity">
    <text evidence="1">Belongs to the UPF0246 family.</text>
</comment>
<dbReference type="GO" id="GO:0005829">
    <property type="term" value="C:cytosol"/>
    <property type="evidence" value="ECO:0007669"/>
    <property type="project" value="TreeGrafter"/>
</dbReference>
<dbReference type="HAMAP" id="MF_00652">
    <property type="entry name" value="UPF0246"/>
    <property type="match status" value="1"/>
</dbReference>
<evidence type="ECO:0000313" key="4">
    <source>
        <dbReference type="Proteomes" id="UP000324996"/>
    </source>
</evidence>
<dbReference type="PANTHER" id="PTHR30283">
    <property type="entry name" value="PEROXIDE STRESS RESPONSE PROTEIN YAAA"/>
    <property type="match status" value="1"/>
</dbReference>
<keyword evidence="4" id="KW-1185">Reference proteome</keyword>
<name>A0A5A7NBA3_9PROT</name>
<accession>A0A5A7NBA3</accession>
<dbReference type="Pfam" id="PF03883">
    <property type="entry name" value="H2O2_YaaD"/>
    <property type="match status" value="1"/>
</dbReference>
<proteinExistence type="inferred from homology"/>
<evidence type="ECO:0000256" key="2">
    <source>
        <dbReference type="SAM" id="MobiDB-lite"/>
    </source>
</evidence>